<keyword evidence="1" id="KW-1133">Transmembrane helix</keyword>
<dbReference type="NCBIfam" id="TIGR02532">
    <property type="entry name" value="IV_pilin_GFxxxE"/>
    <property type="match status" value="1"/>
</dbReference>
<dbReference type="EMBL" id="CP041165">
    <property type="protein sequence ID" value="QOP42330.1"/>
    <property type="molecule type" value="Genomic_DNA"/>
</dbReference>
<protein>
    <submittedName>
        <fullName evidence="2">Type II secretion system protein</fullName>
    </submittedName>
</protein>
<reference evidence="2 3" key="1">
    <citation type="submission" date="2019-06" db="EMBL/GenBank/DDBJ databases">
        <title>Sulfurimonas gotlandica sp. nov., a chemoautotrophic and psychrotolerant epsilonproteobacterium isolated from a pelagic redoxcline, and an emended description of the genus Sulfurimonas.</title>
        <authorList>
            <person name="Wang S."/>
            <person name="Jiang L."/>
            <person name="Shao Z."/>
        </authorList>
    </citation>
    <scope>NUCLEOTIDE SEQUENCE [LARGE SCALE GENOMIC DNA]</scope>
    <source>
        <strain evidence="2 3">B2</strain>
    </source>
</reference>
<dbReference type="AlphaFoldDB" id="A0A7M1AY08"/>
<accession>A0A7M1AY08</accession>
<dbReference type="Pfam" id="PF07963">
    <property type="entry name" value="N_methyl"/>
    <property type="match status" value="1"/>
</dbReference>
<dbReference type="Proteomes" id="UP000593910">
    <property type="component" value="Chromosome"/>
</dbReference>
<sequence length="165" mass="17754">MKKTNAFTIIELVFVIVVLGILSAIALPRFASTGTQARIASGKADVMAIRSAIISERQTRLIKGDSSYINRLDNGVTANAAGKKLFDSNTTLSSTSPRLLSMPIISGEGDGHWIKTGNNTYAYKISGSSITFTYYPEDATVDGVFHPAGEFNCDHSNTVCKKLTE</sequence>
<dbReference type="SUPFAM" id="SSF54523">
    <property type="entry name" value="Pili subunits"/>
    <property type="match status" value="1"/>
</dbReference>
<name>A0A7M1AY08_9BACT</name>
<evidence type="ECO:0000256" key="1">
    <source>
        <dbReference type="SAM" id="Phobius"/>
    </source>
</evidence>
<gene>
    <name evidence="2" type="ORF">FJR03_01465</name>
</gene>
<keyword evidence="1" id="KW-0472">Membrane</keyword>
<dbReference type="KEGG" id="smax:FJR03_01465"/>
<proteinExistence type="predicted"/>
<dbReference type="InterPro" id="IPR045584">
    <property type="entry name" value="Pilin-like"/>
</dbReference>
<keyword evidence="3" id="KW-1185">Reference proteome</keyword>
<evidence type="ECO:0000313" key="3">
    <source>
        <dbReference type="Proteomes" id="UP000593910"/>
    </source>
</evidence>
<dbReference type="Gene3D" id="3.30.700.10">
    <property type="entry name" value="Glycoprotein, Type 4 Pilin"/>
    <property type="match status" value="1"/>
</dbReference>
<keyword evidence="1" id="KW-0812">Transmembrane</keyword>
<organism evidence="2 3">
    <name type="scientific">Sulfurimonas marina</name>
    <dbReference type="NCBI Taxonomy" id="2590551"/>
    <lineage>
        <taxon>Bacteria</taxon>
        <taxon>Pseudomonadati</taxon>
        <taxon>Campylobacterota</taxon>
        <taxon>Epsilonproteobacteria</taxon>
        <taxon>Campylobacterales</taxon>
        <taxon>Sulfurimonadaceae</taxon>
        <taxon>Sulfurimonas</taxon>
    </lineage>
</organism>
<evidence type="ECO:0000313" key="2">
    <source>
        <dbReference type="EMBL" id="QOP42330.1"/>
    </source>
</evidence>
<feature type="transmembrane region" description="Helical" evidence="1">
    <location>
        <begin position="6"/>
        <end position="27"/>
    </location>
</feature>
<dbReference type="InterPro" id="IPR012902">
    <property type="entry name" value="N_methyl_site"/>
</dbReference>